<comment type="caution">
    <text evidence="1">The sequence shown here is derived from an EMBL/GenBank/DDBJ whole genome shotgun (WGS) entry which is preliminary data.</text>
</comment>
<dbReference type="EMBL" id="JAAOLE020000001">
    <property type="protein sequence ID" value="NVI45620.1"/>
    <property type="molecule type" value="Genomic_DNA"/>
</dbReference>
<evidence type="ECO:0000313" key="1">
    <source>
        <dbReference type="EMBL" id="NVI45620.1"/>
    </source>
</evidence>
<accession>A0A973W1W6</accession>
<sequence>MTFDPVGWRAPQPTISGIGGCSLRGQNRFNKILAAYDEYRAAYDAVCVELGLRESDLEVSAAFDGIEDMADRVKGMEAHTIDGLKAKATVLLRWHWISRRSFEDMSFQGEFATSILEQLVDMPKEDQLVAA</sequence>
<organism evidence="1">
    <name type="scientific">Bradyrhizobium septentrionale</name>
    <dbReference type="NCBI Taxonomy" id="1404411"/>
    <lineage>
        <taxon>Bacteria</taxon>
        <taxon>Pseudomonadati</taxon>
        <taxon>Pseudomonadota</taxon>
        <taxon>Alphaproteobacteria</taxon>
        <taxon>Hyphomicrobiales</taxon>
        <taxon>Nitrobacteraceae</taxon>
        <taxon>Bradyrhizobium</taxon>
    </lineage>
</organism>
<name>A0A973W1W6_9BRAD</name>
<dbReference type="AlphaFoldDB" id="A0A973W1W6"/>
<protein>
    <submittedName>
        <fullName evidence="1">Uncharacterized protein</fullName>
    </submittedName>
</protein>
<proteinExistence type="predicted"/>
<dbReference type="RefSeq" id="WP_166205097.1">
    <property type="nucleotide sequence ID" value="NZ_CP088285.1"/>
</dbReference>
<reference evidence="1" key="1">
    <citation type="submission" date="2020-06" db="EMBL/GenBank/DDBJ databases">
        <title>Whole Genome Sequence of Bradyrhizobium sp. Strain 1S1.</title>
        <authorList>
            <person name="Bromfield E.S.P."/>
            <person name="Cloutier S."/>
        </authorList>
    </citation>
    <scope>NUCLEOTIDE SEQUENCE [LARGE SCALE GENOMIC DNA]</scope>
    <source>
        <strain evidence="1">1S1</strain>
    </source>
</reference>
<gene>
    <name evidence="1" type="ORF">HAP48_022180</name>
</gene>